<protein>
    <submittedName>
        <fullName evidence="3">DUF3592 domain-containing protein</fullName>
    </submittedName>
</protein>
<dbReference type="EMBL" id="DXGF01000020">
    <property type="protein sequence ID" value="HIW82885.1"/>
    <property type="molecule type" value="Genomic_DNA"/>
</dbReference>
<accession>A0A9D1R8F3</accession>
<gene>
    <name evidence="3" type="ORF">H9873_00965</name>
</gene>
<keyword evidence="1" id="KW-1133">Transmembrane helix</keyword>
<reference evidence="3" key="1">
    <citation type="journal article" date="2021" name="PeerJ">
        <title>Extensive microbial diversity within the chicken gut microbiome revealed by metagenomics and culture.</title>
        <authorList>
            <person name="Gilroy R."/>
            <person name="Ravi A."/>
            <person name="Getino M."/>
            <person name="Pursley I."/>
            <person name="Horton D.L."/>
            <person name="Alikhan N.F."/>
            <person name="Baker D."/>
            <person name="Gharbi K."/>
            <person name="Hall N."/>
            <person name="Watson M."/>
            <person name="Adriaenssens E.M."/>
            <person name="Foster-Nyarko E."/>
            <person name="Jarju S."/>
            <person name="Secka A."/>
            <person name="Antonio M."/>
            <person name="Oren A."/>
            <person name="Chaudhuri R.R."/>
            <person name="La Ragione R."/>
            <person name="Hildebrand F."/>
            <person name="Pallen M.J."/>
        </authorList>
    </citation>
    <scope>NUCLEOTIDE SEQUENCE</scope>
    <source>
        <strain evidence="3">ChiSxjej1B13-11762</strain>
    </source>
</reference>
<organism evidence="3 4">
    <name type="scientific">Candidatus Dorea gallistercoris</name>
    <dbReference type="NCBI Taxonomy" id="2838542"/>
    <lineage>
        <taxon>Bacteria</taxon>
        <taxon>Bacillati</taxon>
        <taxon>Bacillota</taxon>
        <taxon>Clostridia</taxon>
        <taxon>Lachnospirales</taxon>
        <taxon>Lachnospiraceae</taxon>
        <taxon>Dorea</taxon>
    </lineage>
</organism>
<dbReference type="Proteomes" id="UP000824263">
    <property type="component" value="Unassembled WGS sequence"/>
</dbReference>
<comment type="caution">
    <text evidence="3">The sequence shown here is derived from an EMBL/GenBank/DDBJ whole genome shotgun (WGS) entry which is preliminary data.</text>
</comment>
<evidence type="ECO:0000259" key="2">
    <source>
        <dbReference type="Pfam" id="PF12158"/>
    </source>
</evidence>
<evidence type="ECO:0000313" key="4">
    <source>
        <dbReference type="Proteomes" id="UP000824263"/>
    </source>
</evidence>
<reference evidence="3" key="2">
    <citation type="submission" date="2021-04" db="EMBL/GenBank/DDBJ databases">
        <authorList>
            <person name="Gilroy R."/>
        </authorList>
    </citation>
    <scope>NUCLEOTIDE SEQUENCE</scope>
    <source>
        <strain evidence="3">ChiSxjej1B13-11762</strain>
    </source>
</reference>
<keyword evidence="1" id="KW-0812">Transmembrane</keyword>
<dbReference type="AlphaFoldDB" id="A0A9D1R8F3"/>
<feature type="domain" description="DUF3592" evidence="2">
    <location>
        <begin position="128"/>
        <end position="153"/>
    </location>
</feature>
<dbReference type="Pfam" id="PF12158">
    <property type="entry name" value="DUF3592"/>
    <property type="match status" value="1"/>
</dbReference>
<evidence type="ECO:0000256" key="1">
    <source>
        <dbReference type="SAM" id="Phobius"/>
    </source>
</evidence>
<dbReference type="InterPro" id="IPR021994">
    <property type="entry name" value="DUF3592"/>
</dbReference>
<feature type="transmembrane region" description="Helical" evidence="1">
    <location>
        <begin position="159"/>
        <end position="180"/>
    </location>
</feature>
<evidence type="ECO:0000313" key="3">
    <source>
        <dbReference type="EMBL" id="HIW82885.1"/>
    </source>
</evidence>
<sequence>MNWNLFWSLWCLAYAIAIWICGWAFCFRKLGIEKRCRMRTTGRVIRYSAIKQGGVNIPLVEYVVESRTYKIAGPRFRSVVTTTIASPRQPVTVRYETNLTTREELPKSLRIKKYKNIIASVGVSPLDQLYPVGSPAEVYYNPDRPKEAFVQRFEGVSPILMVLFIVFGVLTTALALGILLGPEIVMK</sequence>
<name>A0A9D1R8F3_9FIRM</name>
<proteinExistence type="predicted"/>
<feature type="transmembrane region" description="Helical" evidence="1">
    <location>
        <begin position="6"/>
        <end position="27"/>
    </location>
</feature>
<keyword evidence="1" id="KW-0472">Membrane</keyword>